<feature type="transmembrane region" description="Helical" evidence="8">
    <location>
        <begin position="225"/>
        <end position="243"/>
    </location>
</feature>
<dbReference type="EMBL" id="PTIZ01000004">
    <property type="protein sequence ID" value="PPK76071.1"/>
    <property type="molecule type" value="Genomic_DNA"/>
</dbReference>
<feature type="transmembrane region" description="Helical" evidence="8">
    <location>
        <begin position="307"/>
        <end position="329"/>
    </location>
</feature>
<proteinExistence type="inferred from homology"/>
<feature type="transmembrane region" description="Helical" evidence="8">
    <location>
        <begin position="57"/>
        <end position="78"/>
    </location>
</feature>
<gene>
    <name evidence="10" type="ORF">B0F87_104161</name>
</gene>
<dbReference type="GO" id="GO:0015105">
    <property type="term" value="F:arsenite transmembrane transporter activity"/>
    <property type="evidence" value="ECO:0007669"/>
    <property type="project" value="InterPro"/>
</dbReference>
<evidence type="ECO:0000313" key="10">
    <source>
        <dbReference type="EMBL" id="PPK76071.1"/>
    </source>
</evidence>
<evidence type="ECO:0000313" key="11">
    <source>
        <dbReference type="Proteomes" id="UP000240010"/>
    </source>
</evidence>
<evidence type="ECO:0000256" key="5">
    <source>
        <dbReference type="ARBA" id="ARBA00022692"/>
    </source>
</evidence>
<feature type="transmembrane region" description="Helical" evidence="8">
    <location>
        <begin position="349"/>
        <end position="374"/>
    </location>
</feature>
<name>A0A2S6HFA7_9GAMM</name>
<feature type="transmembrane region" description="Helical" evidence="8">
    <location>
        <begin position="278"/>
        <end position="295"/>
    </location>
</feature>
<keyword evidence="7 8" id="KW-0472">Membrane</keyword>
<dbReference type="InterPro" id="IPR000802">
    <property type="entry name" value="Arsenical_pump_ArsB"/>
</dbReference>
<dbReference type="RefSeq" id="WP_104428581.1">
    <property type="nucleotide sequence ID" value="NZ_PTIZ01000004.1"/>
</dbReference>
<keyword evidence="4" id="KW-1003">Cell membrane</keyword>
<evidence type="ECO:0000256" key="1">
    <source>
        <dbReference type="ARBA" id="ARBA00004651"/>
    </source>
</evidence>
<evidence type="ECO:0000256" key="7">
    <source>
        <dbReference type="ARBA" id="ARBA00023136"/>
    </source>
</evidence>
<dbReference type="Pfam" id="PF03600">
    <property type="entry name" value="CitMHS"/>
    <property type="match status" value="1"/>
</dbReference>
<feature type="transmembrane region" description="Helical" evidence="8">
    <location>
        <begin position="174"/>
        <end position="193"/>
    </location>
</feature>
<reference evidence="10 11" key="1">
    <citation type="submission" date="2018-02" db="EMBL/GenBank/DDBJ databases">
        <title>Subsurface microbial communities from deep shales in Ohio and West Virginia, USA.</title>
        <authorList>
            <person name="Wrighton K."/>
        </authorList>
    </citation>
    <scope>NUCLEOTIDE SEQUENCE [LARGE SCALE GENOMIC DNA]</scope>
    <source>
        <strain evidence="10 11">OWC-DMM</strain>
    </source>
</reference>
<sequence>MNLSVLTLFAVFVLIAVRKIGHFNIRIWQSMTCGAAVVLATGEISGLDALKAIDFNVMLFLFGMFVVGQALVASGYLYALAYHLFNRVTSVPQLVCGILFGAALSSALLMNDTLAIIGTPLVLRLAREHNINSKLLLLTLAYAITIGSVMSPLGNPQNFLIASQGGLPAPFLTFFKALGIPTLINLAVTYLVLRLAYRQQFITAMPLTHNPVELLDKKLAKLAQASLFLLIGLITLNIILSAMHSTMQLKLSHIALIAALPPILFSPARLHLLKNLDWSTLLFFAAMFVLMSSVWQTGIMQQQVNELHIDLTTIPAIMLLSASLSQLISNVPLVALYLPMLTNPSPESLMALAAGSTIAGNLLILGAASNVIIIQHAEKHEASLGFFEFARVGIPLGFANLLIYWVWFRCWYD</sequence>
<keyword evidence="5 8" id="KW-0812">Transmembrane</keyword>
<dbReference type="PRINTS" id="PR00758">
    <property type="entry name" value="ARSENICPUMP"/>
</dbReference>
<evidence type="ECO:0000256" key="4">
    <source>
        <dbReference type="ARBA" id="ARBA00022475"/>
    </source>
</evidence>
<dbReference type="PANTHER" id="PTHR43302">
    <property type="entry name" value="TRANSPORTER ARSB-RELATED"/>
    <property type="match status" value="1"/>
</dbReference>
<feature type="transmembrane region" description="Helical" evidence="8">
    <location>
        <begin position="98"/>
        <end position="123"/>
    </location>
</feature>
<dbReference type="InterPro" id="IPR004680">
    <property type="entry name" value="Cit_transptr-like_dom"/>
</dbReference>
<dbReference type="PANTHER" id="PTHR43302:SF5">
    <property type="entry name" value="TRANSPORTER ARSB-RELATED"/>
    <property type="match status" value="1"/>
</dbReference>
<dbReference type="Proteomes" id="UP000240010">
    <property type="component" value="Unassembled WGS sequence"/>
</dbReference>
<organism evidence="10 11">
    <name type="scientific">Methylobacter tundripaludum</name>
    <dbReference type="NCBI Taxonomy" id="173365"/>
    <lineage>
        <taxon>Bacteria</taxon>
        <taxon>Pseudomonadati</taxon>
        <taxon>Pseudomonadota</taxon>
        <taxon>Gammaproteobacteria</taxon>
        <taxon>Methylococcales</taxon>
        <taxon>Methylococcaceae</taxon>
        <taxon>Methylobacter</taxon>
    </lineage>
</organism>
<evidence type="ECO:0000256" key="8">
    <source>
        <dbReference type="SAM" id="Phobius"/>
    </source>
</evidence>
<evidence type="ECO:0000256" key="2">
    <source>
        <dbReference type="ARBA" id="ARBA00009843"/>
    </source>
</evidence>
<feature type="domain" description="Citrate transporter-like" evidence="9">
    <location>
        <begin position="12"/>
        <end position="345"/>
    </location>
</feature>
<keyword evidence="3" id="KW-0813">Transport</keyword>
<feature type="transmembrane region" description="Helical" evidence="8">
    <location>
        <begin position="135"/>
        <end position="154"/>
    </location>
</feature>
<evidence type="ECO:0000256" key="6">
    <source>
        <dbReference type="ARBA" id="ARBA00022989"/>
    </source>
</evidence>
<feature type="transmembrane region" description="Helical" evidence="8">
    <location>
        <begin position="386"/>
        <end position="407"/>
    </location>
</feature>
<dbReference type="AlphaFoldDB" id="A0A2S6HFA7"/>
<dbReference type="GO" id="GO:0005886">
    <property type="term" value="C:plasma membrane"/>
    <property type="evidence" value="ECO:0007669"/>
    <property type="project" value="UniProtKB-SubCell"/>
</dbReference>
<accession>A0A2S6HFA7</accession>
<evidence type="ECO:0000256" key="3">
    <source>
        <dbReference type="ARBA" id="ARBA00022448"/>
    </source>
</evidence>
<keyword evidence="6 8" id="KW-1133">Transmembrane helix</keyword>
<protein>
    <submittedName>
        <fullName evidence="10">YbiR family transporter</fullName>
    </submittedName>
</protein>
<comment type="caution">
    <text evidence="10">The sequence shown here is derived from an EMBL/GenBank/DDBJ whole genome shotgun (WGS) entry which is preliminary data.</text>
</comment>
<comment type="subcellular location">
    <subcellularLocation>
        <location evidence="1">Cell membrane</location>
        <topology evidence="1">Multi-pass membrane protein</topology>
    </subcellularLocation>
</comment>
<comment type="similarity">
    <text evidence="2">Belongs to the CitM (TC 2.A.11) transporter family.</text>
</comment>
<evidence type="ECO:0000259" key="9">
    <source>
        <dbReference type="Pfam" id="PF03600"/>
    </source>
</evidence>